<feature type="region of interest" description="Disordered" evidence="23">
    <location>
        <begin position="434"/>
        <end position="454"/>
    </location>
</feature>
<feature type="domain" description="Ubiquitin-like" evidence="24">
    <location>
        <begin position="2"/>
        <end position="62"/>
    </location>
</feature>
<gene>
    <name evidence="26" type="primary">LOC113206199</name>
</gene>
<keyword evidence="12" id="KW-0221">Differentiation</keyword>
<keyword evidence="8" id="KW-0964">Secreted</keyword>
<evidence type="ECO:0000256" key="13">
    <source>
        <dbReference type="ARBA" id="ARBA00022853"/>
    </source>
</evidence>
<feature type="region of interest" description="Disordered" evidence="23">
    <location>
        <begin position="618"/>
        <end position="698"/>
    </location>
</feature>
<evidence type="ECO:0000256" key="6">
    <source>
        <dbReference type="ARBA" id="ARBA00022448"/>
    </source>
</evidence>
<evidence type="ECO:0000256" key="12">
    <source>
        <dbReference type="ARBA" id="ARBA00022782"/>
    </source>
</evidence>
<evidence type="ECO:0000256" key="15">
    <source>
        <dbReference type="ARBA" id="ARBA00022871"/>
    </source>
</evidence>
<dbReference type="GO" id="GO:0002376">
    <property type="term" value="P:immune system process"/>
    <property type="evidence" value="ECO:0007669"/>
    <property type="project" value="UniProtKB-KW"/>
</dbReference>
<feature type="compositionally biased region" description="Polar residues" evidence="23">
    <location>
        <begin position="626"/>
        <end position="636"/>
    </location>
</feature>
<dbReference type="InterPro" id="IPR000626">
    <property type="entry name" value="Ubiquitin-like_dom"/>
</dbReference>
<comment type="function">
    <text evidence="21">Involved in DNA damage-induced apoptosis: following DNA damage, accumulates in the nucleus and forms a complex with p300/EP300, enhancing p300/EP300-mediated p53/TP53 acetylation leading to increase p53/TP53 transcriptional activity. When nuclear, may also act as a component of some chromatin regulator complex that regulates histone 3 'Lys-4' dimethylation (H3K4me2).</text>
</comment>
<proteinExistence type="predicted"/>
<evidence type="ECO:0000313" key="25">
    <source>
        <dbReference type="Proteomes" id="UP000504606"/>
    </source>
</evidence>
<dbReference type="GeneID" id="113206199"/>
<dbReference type="GO" id="GO:0030154">
    <property type="term" value="P:cell differentiation"/>
    <property type="evidence" value="ECO:0007669"/>
    <property type="project" value="UniProtKB-KW"/>
</dbReference>
<evidence type="ECO:0000256" key="14">
    <source>
        <dbReference type="ARBA" id="ARBA00022859"/>
    </source>
</evidence>
<dbReference type="PANTHER" id="PTHR15204:SF0">
    <property type="entry name" value="LARGE PROLINE-RICH PROTEIN BAG6"/>
    <property type="match status" value="1"/>
</dbReference>
<dbReference type="GO" id="GO:0031593">
    <property type="term" value="F:polyubiquitin modification-dependent protein binding"/>
    <property type="evidence" value="ECO:0007669"/>
    <property type="project" value="TreeGrafter"/>
</dbReference>
<keyword evidence="25" id="KW-1185">Reference proteome</keyword>
<evidence type="ECO:0000256" key="7">
    <source>
        <dbReference type="ARBA" id="ARBA00022490"/>
    </source>
</evidence>
<dbReference type="SUPFAM" id="SSF54236">
    <property type="entry name" value="Ubiquitin-like"/>
    <property type="match status" value="1"/>
</dbReference>
<sequence length="1285" mass="136412">MIDLTVKTLDSRNHAFSMPDDATVLQLKTKIEETMSIPANRQRLIFQGRVMQDDKKLSEYEVHGMVIHLVKSQPPQPGSRPNGSNSSNSTSSSENANRSSGARYFGRVDGGTMFGSVLIPVVGETGSGRNRAWRIMHLADRMIQRATEVLDNHENSASRSTSAAASATTTPYNSSRDSSGSHSPATEPSQPGRGATSEARTNAATTTTASSEPAPSQGGTAMDTEMDTDNNPSTPHITVSSADQAGASSSTNTAGSSQDGSSADSNQQRLQRGTPSTSNMAALMTKLRALQTRFDPLLTRYHNLITEDSPTNNPQQLAERLSLTQTVPEVLHLLSHAYHAISELTIDWELAPPRQMRPLLAPAIQQLVQLTEATSGSTASSSASASTSSSSAPPSASASSGSSGTAPEVTYMTTTFPAEGGEATTTFTTRPAANFETAPGASNTTGNGSTSNRSPVVTASIDISNRNPGLNAALSAALALANRLATHPIPHQAAPSQQQQQQQPPQQQQDQQQQPNQPQAQQPQQPQQAQQSRGGSIVTLPVGMIDIPTNVEFFMEVGPSTITIDSLEATMVTSGSFTPGTNGTTDGNPLNMHLPWGGHPQDFLQGVVHALNGIITPNLRRRGSAPESTQNPNLQRRGSAPESETDASSSANANVPAAGSTPSASSSPGATGGQTSQARGYTATHPTTSTQTRSTARPQVHHIATAPFPGLQVGGFTDPFLPCHSQFFASWRRSRPNTNSSSSTTANSATQTNSSAPSNIAPASGPSVSSANASGSASSAASSSSSTQNLSQNLSGPNALQNLIESLFRPVSLVGPETAFQNILETLTSRNPSTGGDMWSSLATASQENGIDVPIINWISPGSTQQEGESLLSDLRLTIVRSVTVSDLMALVEGNWAAINHVRNDLRHYVVQHLCEGSPTEENLERGTNLLMTELRPHFNIITEGALREDIDAVATLSRFHESVIPEFLKLVLDDDHASTFGQNLHDMYYKYLSNLFAIIKHCCANNDAIETVFQSCLNRITEGGSLISVAARSCLEQLNSVSGNVPFEDIQPYIVCRTTVEETVPVPSHASTSTESCTPPECMKMEQSLENPVCESSATTIEPMDTDSQSPHQPTTSASSVSLDVPSHSSEGATAAHTIESSEIAPMDTELPAPAPEAWHRILPPEWVPIITRDATRQRRPNSQAPLSDAYLAGMPPKRRKVVTASRPHGSLSEVISANMESAIQSSGVPTAGLSLVQEEAGRDPRLREAYREQLRATVRANLANNPDFSAERFPNAAQYFGKS</sequence>
<dbReference type="GO" id="GO:0005576">
    <property type="term" value="C:extracellular region"/>
    <property type="evidence" value="ECO:0007669"/>
    <property type="project" value="UniProtKB-SubCell"/>
</dbReference>
<feature type="region of interest" description="Disordered" evidence="23">
    <location>
        <begin position="491"/>
        <end position="534"/>
    </location>
</feature>
<comment type="subunit">
    <text evidence="22">Component of the BAG6/BAT3 complex, also named BAT3 complex, at least composed of BAG6, UBL4A and GET4/TRC35. Interacts with GET4; the interaction is direct and localizes BAG6 in the cytosol. Interacts with UBL4A; the interaction is direct and required for UBL4A protein stability. Interacts with AIFM1. Interacts with HSPA2. Interacts with CTCFL. Interacts with p300/EP300. Interacts (via ubiquitin-like domain) with RNF126; required for BAG6-dependent ubiquitination of proteins mislocalized to the cytosol. Interacts (via ubiquitin-like domain) with SGTA; SGTA competes with RNF126 by binding the same region of BAG6, thereby promoting deubiquitination of BAG6-target proteins and rescuing them from degradation. Interacts with ricin A chain. Interacts with VCP and AMFR; both form the VCP/p97-AMFR/gp78 complex. Interacts with SYVN1. Interacts with USP13; the interaction is direct and may mediate UBL4A deubiquitination. Interacts with ZFAND2B. Interacts with KPNA2. Interacts with UBQLN4.</text>
</comment>
<feature type="compositionally biased region" description="Polar residues" evidence="23">
    <location>
        <begin position="1102"/>
        <end position="1117"/>
    </location>
</feature>
<evidence type="ECO:0000256" key="16">
    <source>
        <dbReference type="ARBA" id="ARBA00022990"/>
    </source>
</evidence>
<evidence type="ECO:0000256" key="3">
    <source>
        <dbReference type="ARBA" id="ARBA00004514"/>
    </source>
</evidence>
<keyword evidence="6" id="KW-0813">Transport</keyword>
<keyword evidence="18" id="KW-0539">Nucleus</keyword>
<feature type="region of interest" description="Disordered" evidence="23">
    <location>
        <begin position="71"/>
        <end position="104"/>
    </location>
</feature>
<dbReference type="GO" id="GO:0051787">
    <property type="term" value="F:misfolded protein binding"/>
    <property type="evidence" value="ECO:0007669"/>
    <property type="project" value="TreeGrafter"/>
</dbReference>
<dbReference type="PANTHER" id="PTHR15204">
    <property type="entry name" value="LARGE PROLINE-RICH PROTEIN BAG6"/>
    <property type="match status" value="1"/>
</dbReference>
<feature type="compositionally biased region" description="Low complexity" evidence="23">
    <location>
        <begin position="195"/>
        <end position="216"/>
    </location>
</feature>
<evidence type="ECO:0000256" key="4">
    <source>
        <dbReference type="ARBA" id="ARBA00004550"/>
    </source>
</evidence>
<evidence type="ECO:0000259" key="24">
    <source>
        <dbReference type="PROSITE" id="PS50053"/>
    </source>
</evidence>
<evidence type="ECO:0000256" key="22">
    <source>
        <dbReference type="ARBA" id="ARBA00046936"/>
    </source>
</evidence>
<keyword evidence="15" id="KW-0744">Spermatogenesis</keyword>
<evidence type="ECO:0000256" key="23">
    <source>
        <dbReference type="SAM" id="MobiDB-lite"/>
    </source>
</evidence>
<keyword evidence="14" id="KW-0391">Immunity</keyword>
<feature type="region of interest" description="Disordered" evidence="23">
    <location>
        <begin position="377"/>
        <end position="408"/>
    </location>
</feature>
<protein>
    <recommendedName>
        <fullName evidence="5">Large proline-rich protein BAG6</fullName>
    </recommendedName>
    <alternativeName>
        <fullName evidence="20">BCL2-associated athanogene 6</fullName>
    </alternativeName>
    <alternativeName>
        <fullName evidence="19">HLA-B-associated transcript 3</fullName>
    </alternativeName>
</protein>
<dbReference type="Gene3D" id="3.10.20.90">
    <property type="entry name" value="Phosphatidylinositol 3-kinase Catalytic Subunit, Chain A, domain 1"/>
    <property type="match status" value="1"/>
</dbReference>
<reference evidence="26" key="1">
    <citation type="submission" date="2025-08" db="UniProtKB">
        <authorList>
            <consortium name="RefSeq"/>
        </authorList>
    </citation>
    <scope>IDENTIFICATION</scope>
    <source>
        <tissue evidence="26">Whole organism</tissue>
    </source>
</reference>
<accession>A0A6J1SH79</accession>
<evidence type="ECO:0000256" key="19">
    <source>
        <dbReference type="ARBA" id="ARBA00029739"/>
    </source>
</evidence>
<feature type="compositionally biased region" description="Low complexity" evidence="23">
    <location>
        <begin position="736"/>
        <end position="786"/>
    </location>
</feature>
<name>A0A6J1SH79_FRAOC</name>
<dbReference type="GO" id="GO:0006325">
    <property type="term" value="P:chromatin organization"/>
    <property type="evidence" value="ECO:0007669"/>
    <property type="project" value="UniProtKB-KW"/>
</dbReference>
<evidence type="ECO:0000313" key="26">
    <source>
        <dbReference type="RefSeq" id="XP_026277951.1"/>
    </source>
</evidence>
<dbReference type="InterPro" id="IPR019954">
    <property type="entry name" value="Ubiquitin_CS"/>
</dbReference>
<feature type="compositionally biased region" description="Low complexity" evidence="23">
    <location>
        <begin position="1118"/>
        <end position="1131"/>
    </location>
</feature>
<feature type="compositionally biased region" description="Polar residues" evidence="23">
    <location>
        <begin position="440"/>
        <end position="454"/>
    </location>
</feature>
<feature type="compositionally biased region" description="Low complexity" evidence="23">
    <location>
        <begin position="492"/>
        <end position="531"/>
    </location>
</feature>
<dbReference type="GO" id="GO:0071818">
    <property type="term" value="C:BAT3 complex"/>
    <property type="evidence" value="ECO:0007669"/>
    <property type="project" value="TreeGrafter"/>
</dbReference>
<organism evidence="25 26">
    <name type="scientific">Frankliniella occidentalis</name>
    <name type="common">Western flower thrips</name>
    <name type="synonym">Euthrips occidentalis</name>
    <dbReference type="NCBI Taxonomy" id="133901"/>
    <lineage>
        <taxon>Eukaryota</taxon>
        <taxon>Metazoa</taxon>
        <taxon>Ecdysozoa</taxon>
        <taxon>Arthropoda</taxon>
        <taxon>Hexapoda</taxon>
        <taxon>Insecta</taxon>
        <taxon>Pterygota</taxon>
        <taxon>Neoptera</taxon>
        <taxon>Paraneoptera</taxon>
        <taxon>Thysanoptera</taxon>
        <taxon>Terebrantia</taxon>
        <taxon>Thripoidea</taxon>
        <taxon>Thripidae</taxon>
        <taxon>Frankliniella</taxon>
    </lineage>
</organism>
<dbReference type="PROSITE" id="PS00299">
    <property type="entry name" value="UBIQUITIN_1"/>
    <property type="match status" value="1"/>
</dbReference>
<evidence type="ECO:0000256" key="17">
    <source>
        <dbReference type="ARBA" id="ARBA00023186"/>
    </source>
</evidence>
<dbReference type="RefSeq" id="XP_026277951.1">
    <property type="nucleotide sequence ID" value="XM_026422166.2"/>
</dbReference>
<feature type="region of interest" description="Disordered" evidence="23">
    <location>
        <begin position="733"/>
        <end position="794"/>
    </location>
</feature>
<dbReference type="PROSITE" id="PS50053">
    <property type="entry name" value="UBIQUITIN_2"/>
    <property type="match status" value="1"/>
</dbReference>
<evidence type="ECO:0000256" key="10">
    <source>
        <dbReference type="ARBA" id="ARBA00022703"/>
    </source>
</evidence>
<feature type="compositionally biased region" description="Low complexity" evidence="23">
    <location>
        <begin position="245"/>
        <end position="267"/>
    </location>
</feature>
<evidence type="ECO:0000256" key="9">
    <source>
        <dbReference type="ARBA" id="ARBA00022553"/>
    </source>
</evidence>
<evidence type="ECO:0000256" key="1">
    <source>
        <dbReference type="ARBA" id="ARBA00002067"/>
    </source>
</evidence>
<keyword evidence="10" id="KW-0053">Apoptosis</keyword>
<evidence type="ECO:0000256" key="11">
    <source>
        <dbReference type="ARBA" id="ARBA00022737"/>
    </source>
</evidence>
<keyword evidence="7" id="KW-0963">Cytoplasm</keyword>
<feature type="compositionally biased region" description="Polar residues" evidence="23">
    <location>
        <begin position="171"/>
        <end position="189"/>
    </location>
</feature>
<evidence type="ECO:0000256" key="8">
    <source>
        <dbReference type="ARBA" id="ARBA00022525"/>
    </source>
</evidence>
<evidence type="ECO:0000256" key="20">
    <source>
        <dbReference type="ARBA" id="ARBA00030033"/>
    </source>
</evidence>
<feature type="compositionally biased region" description="Low complexity" evidence="23">
    <location>
        <begin position="647"/>
        <end position="698"/>
    </location>
</feature>
<keyword evidence="16" id="KW-0007">Acetylation</keyword>
<feature type="compositionally biased region" description="Polar residues" evidence="23">
    <location>
        <begin position="229"/>
        <end position="243"/>
    </location>
</feature>
<dbReference type="Pfam" id="PF00240">
    <property type="entry name" value="ubiquitin"/>
    <property type="match status" value="1"/>
</dbReference>
<dbReference type="SMART" id="SM00213">
    <property type="entry name" value="UBQ"/>
    <property type="match status" value="1"/>
</dbReference>
<dbReference type="InterPro" id="IPR029071">
    <property type="entry name" value="Ubiquitin-like_domsf"/>
</dbReference>
<keyword evidence="13" id="KW-0156">Chromatin regulator</keyword>
<feature type="region of interest" description="Disordered" evidence="23">
    <location>
        <begin position="151"/>
        <end position="278"/>
    </location>
</feature>
<feature type="compositionally biased region" description="Low complexity" evidence="23">
    <location>
        <begin position="157"/>
        <end position="170"/>
    </location>
</feature>
<evidence type="ECO:0000256" key="21">
    <source>
        <dbReference type="ARBA" id="ARBA00046003"/>
    </source>
</evidence>
<feature type="compositionally biased region" description="Low complexity" evidence="23">
    <location>
        <begin position="377"/>
        <end position="407"/>
    </location>
</feature>
<evidence type="ECO:0000256" key="5">
    <source>
        <dbReference type="ARBA" id="ARBA00021614"/>
    </source>
</evidence>
<comment type="function">
    <text evidence="1">Released extracellularly via exosomes, it is a ligand of the natural killer/NK cells receptor NCR3 and stimulates NK cells cytotoxicity. It may thereby trigger NK cells cytotoxicity against neighboring tumor cells and immature myeloid dendritic cells (DC).</text>
</comment>
<feature type="compositionally biased region" description="Low complexity" evidence="23">
    <location>
        <begin position="79"/>
        <end position="103"/>
    </location>
</feature>
<comment type="subcellular location">
    <subcellularLocation>
        <location evidence="3">Cytoplasm</location>
        <location evidence="3">Cytosol</location>
    </subcellularLocation>
    <subcellularLocation>
        <location evidence="2">Nucleus</location>
    </subcellularLocation>
    <subcellularLocation>
        <location evidence="4">Secreted</location>
        <location evidence="4">Extracellular exosome</location>
    </subcellularLocation>
</comment>
<feature type="region of interest" description="Disordered" evidence="23">
    <location>
        <begin position="1102"/>
        <end position="1140"/>
    </location>
</feature>
<dbReference type="GO" id="GO:0007283">
    <property type="term" value="P:spermatogenesis"/>
    <property type="evidence" value="ECO:0007669"/>
    <property type="project" value="UniProtKB-KW"/>
</dbReference>
<dbReference type="GO" id="GO:0005634">
    <property type="term" value="C:nucleus"/>
    <property type="evidence" value="ECO:0007669"/>
    <property type="project" value="UniProtKB-SubCell"/>
</dbReference>
<keyword evidence="17" id="KW-0143">Chaperone</keyword>
<dbReference type="InterPro" id="IPR021925">
    <property type="entry name" value="BAG6"/>
</dbReference>
<dbReference type="GO" id="GO:0006915">
    <property type="term" value="P:apoptotic process"/>
    <property type="evidence" value="ECO:0007669"/>
    <property type="project" value="UniProtKB-KW"/>
</dbReference>
<evidence type="ECO:0000256" key="2">
    <source>
        <dbReference type="ARBA" id="ARBA00004123"/>
    </source>
</evidence>
<evidence type="ECO:0000256" key="18">
    <source>
        <dbReference type="ARBA" id="ARBA00023242"/>
    </source>
</evidence>
<keyword evidence="11" id="KW-0677">Repeat</keyword>
<dbReference type="Proteomes" id="UP000504606">
    <property type="component" value="Unplaced"/>
</dbReference>
<feature type="compositionally biased region" description="Polar residues" evidence="23">
    <location>
        <begin position="268"/>
        <end position="278"/>
    </location>
</feature>
<dbReference type="GO" id="GO:0036503">
    <property type="term" value="P:ERAD pathway"/>
    <property type="evidence" value="ECO:0007669"/>
    <property type="project" value="TreeGrafter"/>
</dbReference>
<keyword evidence="9" id="KW-0597">Phosphoprotein</keyword>
<dbReference type="Pfam" id="PF12057">
    <property type="entry name" value="BAG6"/>
    <property type="match status" value="1"/>
</dbReference>